<dbReference type="Gene3D" id="3.30.10.10">
    <property type="entry name" value="Trypsin Inhibitor V, subunit A"/>
    <property type="match status" value="1"/>
</dbReference>
<evidence type="ECO:0000313" key="6">
    <source>
        <dbReference type="Proteomes" id="UP000006727"/>
    </source>
</evidence>
<proteinExistence type="inferred from homology"/>
<dbReference type="InterPro" id="IPR000864">
    <property type="entry name" value="Prot_inh_pot1"/>
</dbReference>
<evidence type="ECO:0000313" key="5">
    <source>
        <dbReference type="EnsemblPlants" id="Pp3c23_15640V3.1"/>
    </source>
</evidence>
<keyword evidence="6" id="KW-1185">Reference proteome</keyword>
<dbReference type="PANTHER" id="PTHR33091:SF29">
    <property type="entry name" value="SUBTILISIN INHIBITOR 1"/>
    <property type="match status" value="1"/>
</dbReference>
<dbReference type="Pfam" id="PF00280">
    <property type="entry name" value="potato_inhibit"/>
    <property type="match status" value="1"/>
</dbReference>
<dbReference type="InParanoid" id="A0A2K1IJI2"/>
<dbReference type="SUPFAM" id="SSF54654">
    <property type="entry name" value="CI-2 family of serine protease inhibitors"/>
    <property type="match status" value="1"/>
</dbReference>
<gene>
    <name evidence="4" type="ORF">PHYPA_028134</name>
</gene>
<evidence type="ECO:0000256" key="1">
    <source>
        <dbReference type="ARBA" id="ARBA00008210"/>
    </source>
</evidence>
<dbReference type="EMBL" id="ABEU02000023">
    <property type="protein sequence ID" value="PNR29441.1"/>
    <property type="molecule type" value="Genomic_DNA"/>
</dbReference>
<dbReference type="Proteomes" id="UP000006727">
    <property type="component" value="Chromosome 23"/>
</dbReference>
<organism evidence="4">
    <name type="scientific">Physcomitrium patens</name>
    <name type="common">Spreading-leaved earth moss</name>
    <name type="synonym">Physcomitrella patens</name>
    <dbReference type="NCBI Taxonomy" id="3218"/>
    <lineage>
        <taxon>Eukaryota</taxon>
        <taxon>Viridiplantae</taxon>
        <taxon>Streptophyta</taxon>
        <taxon>Embryophyta</taxon>
        <taxon>Bryophyta</taxon>
        <taxon>Bryophytina</taxon>
        <taxon>Bryopsida</taxon>
        <taxon>Funariidae</taxon>
        <taxon>Funariales</taxon>
        <taxon>Funariaceae</taxon>
        <taxon>Physcomitrium</taxon>
    </lineage>
</organism>
<protein>
    <submittedName>
        <fullName evidence="4 5">Uncharacterized protein</fullName>
    </submittedName>
</protein>
<keyword evidence="2" id="KW-0646">Protease inhibitor</keyword>
<evidence type="ECO:0000256" key="2">
    <source>
        <dbReference type="ARBA" id="ARBA00022690"/>
    </source>
</evidence>
<dbReference type="GO" id="GO:0009611">
    <property type="term" value="P:response to wounding"/>
    <property type="evidence" value="ECO:0007669"/>
    <property type="project" value="InterPro"/>
</dbReference>
<evidence type="ECO:0000256" key="3">
    <source>
        <dbReference type="ARBA" id="ARBA00022900"/>
    </source>
</evidence>
<dbReference type="AlphaFoldDB" id="A0A2K1IJI2"/>
<accession>A0A2K1IJI2</accession>
<dbReference type="GO" id="GO:0004867">
    <property type="term" value="F:serine-type endopeptidase inhibitor activity"/>
    <property type="evidence" value="ECO:0007669"/>
    <property type="project" value="UniProtKB-KW"/>
</dbReference>
<dbReference type="Gramene" id="Pp3c23_15640V3.1">
    <property type="protein sequence ID" value="Pp3c23_15640V3.1"/>
    <property type="gene ID" value="Pp3c23_15640"/>
</dbReference>
<reference evidence="4 6" key="2">
    <citation type="journal article" date="2018" name="Plant J.">
        <title>The Physcomitrella patens chromosome-scale assembly reveals moss genome structure and evolution.</title>
        <authorList>
            <person name="Lang D."/>
            <person name="Ullrich K.K."/>
            <person name="Murat F."/>
            <person name="Fuchs J."/>
            <person name="Jenkins J."/>
            <person name="Haas F.B."/>
            <person name="Piednoel M."/>
            <person name="Gundlach H."/>
            <person name="Van Bel M."/>
            <person name="Meyberg R."/>
            <person name="Vives C."/>
            <person name="Morata J."/>
            <person name="Symeonidi A."/>
            <person name="Hiss M."/>
            <person name="Muchero W."/>
            <person name="Kamisugi Y."/>
            <person name="Saleh O."/>
            <person name="Blanc G."/>
            <person name="Decker E.L."/>
            <person name="van Gessel N."/>
            <person name="Grimwood J."/>
            <person name="Hayes R.D."/>
            <person name="Graham S.W."/>
            <person name="Gunter L.E."/>
            <person name="McDaniel S.F."/>
            <person name="Hoernstein S.N.W."/>
            <person name="Larsson A."/>
            <person name="Li F.W."/>
            <person name="Perroud P.F."/>
            <person name="Phillips J."/>
            <person name="Ranjan P."/>
            <person name="Rokshar D.S."/>
            <person name="Rothfels C.J."/>
            <person name="Schneider L."/>
            <person name="Shu S."/>
            <person name="Stevenson D.W."/>
            <person name="Thummler F."/>
            <person name="Tillich M."/>
            <person name="Villarreal Aguilar J.C."/>
            <person name="Widiez T."/>
            <person name="Wong G.K."/>
            <person name="Wymore A."/>
            <person name="Zhang Y."/>
            <person name="Zimmer A.D."/>
            <person name="Quatrano R.S."/>
            <person name="Mayer K.F.X."/>
            <person name="Goodstein D."/>
            <person name="Casacuberta J.M."/>
            <person name="Vandepoele K."/>
            <person name="Reski R."/>
            <person name="Cuming A.C."/>
            <person name="Tuskan G.A."/>
            <person name="Maumus F."/>
            <person name="Salse J."/>
            <person name="Schmutz J."/>
            <person name="Rensing S.A."/>
        </authorList>
    </citation>
    <scope>NUCLEOTIDE SEQUENCE [LARGE SCALE GENOMIC DNA]</scope>
    <source>
        <strain evidence="5 6">cv. Gransden 2004</strain>
    </source>
</reference>
<reference evidence="5" key="3">
    <citation type="submission" date="2020-12" db="UniProtKB">
        <authorList>
            <consortium name="EnsemblPlants"/>
        </authorList>
    </citation>
    <scope>IDENTIFICATION</scope>
</reference>
<dbReference type="PaxDb" id="3218-PP1S156_132V6.1"/>
<dbReference type="PANTHER" id="PTHR33091">
    <property type="entry name" value="PROTEIN, PUTATIVE, EXPRESSED-RELATED"/>
    <property type="match status" value="1"/>
</dbReference>
<sequence>MPVNLFVVIVIKELGCRARIQVQLQWVKLVVCYESVDVVAGRDKDAWPELLHEDWEVAKAALESSGFVQNVYVQHPGGSRPANIGSPADIWLYTDGSTTYEIPRRGVWHPNRLVPGWPELTGTFYTAAIAKIKSDYLGVTVIYSPKGSPVYTTEIRMDRVIVSINSTDGTVLGVPSVY</sequence>
<name>A0A2K1IJI2_PHYPA</name>
<dbReference type="EnsemblPlants" id="Pp3c23_15640V3.1">
    <property type="protein sequence ID" value="Pp3c23_15640V3.1"/>
    <property type="gene ID" value="Pp3c23_15640"/>
</dbReference>
<reference evidence="4 6" key="1">
    <citation type="journal article" date="2008" name="Science">
        <title>The Physcomitrella genome reveals evolutionary insights into the conquest of land by plants.</title>
        <authorList>
            <person name="Rensing S."/>
            <person name="Lang D."/>
            <person name="Zimmer A."/>
            <person name="Terry A."/>
            <person name="Salamov A."/>
            <person name="Shapiro H."/>
            <person name="Nishiyama T."/>
            <person name="Perroud P.-F."/>
            <person name="Lindquist E."/>
            <person name="Kamisugi Y."/>
            <person name="Tanahashi T."/>
            <person name="Sakakibara K."/>
            <person name="Fujita T."/>
            <person name="Oishi K."/>
            <person name="Shin-I T."/>
            <person name="Kuroki Y."/>
            <person name="Toyoda A."/>
            <person name="Suzuki Y."/>
            <person name="Hashimoto A."/>
            <person name="Yamaguchi K."/>
            <person name="Sugano A."/>
            <person name="Kohara Y."/>
            <person name="Fujiyama A."/>
            <person name="Anterola A."/>
            <person name="Aoki S."/>
            <person name="Ashton N."/>
            <person name="Barbazuk W.B."/>
            <person name="Barker E."/>
            <person name="Bennetzen J."/>
            <person name="Bezanilla M."/>
            <person name="Blankenship R."/>
            <person name="Cho S.H."/>
            <person name="Dutcher S."/>
            <person name="Estelle M."/>
            <person name="Fawcett J.A."/>
            <person name="Gundlach H."/>
            <person name="Hanada K."/>
            <person name="Heyl A."/>
            <person name="Hicks K.A."/>
            <person name="Hugh J."/>
            <person name="Lohr M."/>
            <person name="Mayer K."/>
            <person name="Melkozernov A."/>
            <person name="Murata T."/>
            <person name="Nelson D."/>
            <person name="Pils B."/>
            <person name="Prigge M."/>
            <person name="Reiss B."/>
            <person name="Renner T."/>
            <person name="Rombauts S."/>
            <person name="Rushton P."/>
            <person name="Sanderfoot A."/>
            <person name="Schween G."/>
            <person name="Shiu S.-H."/>
            <person name="Stueber K."/>
            <person name="Theodoulou F.L."/>
            <person name="Tu H."/>
            <person name="Van de Peer Y."/>
            <person name="Verrier P.J."/>
            <person name="Waters E."/>
            <person name="Wood A."/>
            <person name="Yang L."/>
            <person name="Cove D."/>
            <person name="Cuming A."/>
            <person name="Hasebe M."/>
            <person name="Lucas S."/>
            <person name="Mishler D.B."/>
            <person name="Reski R."/>
            <person name="Grigoriev I."/>
            <person name="Quatrano R.S."/>
            <person name="Boore J.L."/>
        </authorList>
    </citation>
    <scope>NUCLEOTIDE SEQUENCE [LARGE SCALE GENOMIC DNA]</scope>
    <source>
        <strain evidence="5 6">cv. Gransden 2004</strain>
    </source>
</reference>
<comment type="similarity">
    <text evidence="1">Belongs to the protease inhibitor I13 (potato type I serine protease inhibitor) family.</text>
</comment>
<evidence type="ECO:0000313" key="4">
    <source>
        <dbReference type="EMBL" id="PNR29441.1"/>
    </source>
</evidence>
<dbReference type="InterPro" id="IPR036354">
    <property type="entry name" value="Prot_inh_pot1_sf"/>
</dbReference>
<keyword evidence="3" id="KW-0722">Serine protease inhibitor</keyword>